<evidence type="ECO:0000259" key="1">
    <source>
        <dbReference type="Pfam" id="PF02037"/>
    </source>
</evidence>
<feature type="domain" description="YqaJ viral recombinase" evidence="2">
    <location>
        <begin position="191"/>
        <end position="333"/>
    </location>
</feature>
<gene>
    <name evidence="3" type="ORF">ABMA28_003596</name>
</gene>
<dbReference type="PANTHER" id="PTHR46609:SF8">
    <property type="entry name" value="YQAJ VIRAL RECOMBINASE DOMAIN-CONTAINING PROTEIN"/>
    <property type="match status" value="1"/>
</dbReference>
<protein>
    <recommendedName>
        <fullName evidence="5">SAP domain-containing protein</fullName>
    </recommendedName>
</protein>
<evidence type="ECO:0000313" key="3">
    <source>
        <dbReference type="EMBL" id="KAL0830139.1"/>
    </source>
</evidence>
<feature type="domain" description="SAP" evidence="1">
    <location>
        <begin position="1"/>
        <end position="28"/>
    </location>
</feature>
<comment type="caution">
    <text evidence="3">The sequence shown here is derived from an EMBL/GenBank/DDBJ whole genome shotgun (WGS) entry which is preliminary data.</text>
</comment>
<dbReference type="GO" id="GO:0006281">
    <property type="term" value="P:DNA repair"/>
    <property type="evidence" value="ECO:0007669"/>
    <property type="project" value="UniProtKB-ARBA"/>
</dbReference>
<dbReference type="CDD" id="cd22343">
    <property type="entry name" value="PDDEXK_lambda_exonuclease-like"/>
    <property type="match status" value="1"/>
</dbReference>
<dbReference type="Pfam" id="PF02037">
    <property type="entry name" value="SAP"/>
    <property type="match status" value="1"/>
</dbReference>
<evidence type="ECO:0000313" key="4">
    <source>
        <dbReference type="Proteomes" id="UP001549921"/>
    </source>
</evidence>
<sequence length="391" mass="45527">MYSTWTVEELKQELKKRGASERGKKADLMLPGNELSLPAAPVISMEQTDDVSITAPENTKDVLKLPGNELSLPAAPVISMEQTDDCYINNALVLILDWSFTTIPIPYPFETLDKCNYNHRVRNLVLNFLYLNMPIKQLYKPANPYALQQDHEYTNIDPEAEILKKLKLSQITVKEIELVQLETIDQSSSMQWQELRKIRLTASKFHTICHLKPSSLEKFAEAYMDRQQVLCRATKHGIINEKVAITKYCRENDLIVLPCGLFIYKEKPYLAASPDGLLGDETFIEVKCPYASRFQNINSVSVPYLEHKNNVFCLKKTSPYYYQIQGQLFCTNRQWSNLLIFTYKELKVVYVTKDEEFIKVMVQKLDNFYHNYLKRVILQKHLYFNYDRCVK</sequence>
<dbReference type="Gene3D" id="3.90.320.10">
    <property type="match status" value="1"/>
</dbReference>
<dbReference type="InterPro" id="IPR011335">
    <property type="entry name" value="Restrct_endonuc-II-like"/>
</dbReference>
<dbReference type="AlphaFoldDB" id="A0ABD0SWK2"/>
<evidence type="ECO:0000259" key="2">
    <source>
        <dbReference type="Pfam" id="PF09588"/>
    </source>
</evidence>
<dbReference type="Pfam" id="PF09588">
    <property type="entry name" value="YqaJ"/>
    <property type="match status" value="1"/>
</dbReference>
<organism evidence="3 4">
    <name type="scientific">Loxostege sticticalis</name>
    <name type="common">Beet webworm moth</name>
    <dbReference type="NCBI Taxonomy" id="481309"/>
    <lineage>
        <taxon>Eukaryota</taxon>
        <taxon>Metazoa</taxon>
        <taxon>Ecdysozoa</taxon>
        <taxon>Arthropoda</taxon>
        <taxon>Hexapoda</taxon>
        <taxon>Insecta</taxon>
        <taxon>Pterygota</taxon>
        <taxon>Neoptera</taxon>
        <taxon>Endopterygota</taxon>
        <taxon>Lepidoptera</taxon>
        <taxon>Glossata</taxon>
        <taxon>Ditrysia</taxon>
        <taxon>Pyraloidea</taxon>
        <taxon>Crambidae</taxon>
        <taxon>Pyraustinae</taxon>
        <taxon>Loxostege</taxon>
    </lineage>
</organism>
<dbReference type="Proteomes" id="UP001549921">
    <property type="component" value="Unassembled WGS sequence"/>
</dbReference>
<dbReference type="EMBL" id="JBEDNZ010000014">
    <property type="protein sequence ID" value="KAL0830139.1"/>
    <property type="molecule type" value="Genomic_DNA"/>
</dbReference>
<reference evidence="3 4" key="1">
    <citation type="submission" date="2024-06" db="EMBL/GenBank/DDBJ databases">
        <title>A chromosome-level genome assembly of beet webworm, Loxostege sticticalis.</title>
        <authorList>
            <person name="Zhang Y."/>
        </authorList>
    </citation>
    <scope>NUCLEOTIDE SEQUENCE [LARGE SCALE GENOMIC DNA]</scope>
    <source>
        <strain evidence="3">AQ028</strain>
        <tissue evidence="3">Male pupae</tissue>
    </source>
</reference>
<dbReference type="SUPFAM" id="SSF52980">
    <property type="entry name" value="Restriction endonuclease-like"/>
    <property type="match status" value="1"/>
</dbReference>
<dbReference type="InterPro" id="IPR011604">
    <property type="entry name" value="PDDEXK-like_dom_sf"/>
</dbReference>
<dbReference type="InterPro" id="IPR019080">
    <property type="entry name" value="YqaJ_viral_recombinase"/>
</dbReference>
<dbReference type="PANTHER" id="PTHR46609">
    <property type="entry name" value="EXONUCLEASE, PHAGE-TYPE/RECB, C-TERMINAL DOMAIN-CONTAINING PROTEIN"/>
    <property type="match status" value="1"/>
</dbReference>
<dbReference type="InterPro" id="IPR051703">
    <property type="entry name" value="NF-kappa-B_Signaling_Reg"/>
</dbReference>
<dbReference type="Gene3D" id="1.10.720.30">
    <property type="entry name" value="SAP domain"/>
    <property type="match status" value="1"/>
</dbReference>
<dbReference type="InterPro" id="IPR003034">
    <property type="entry name" value="SAP_dom"/>
</dbReference>
<name>A0ABD0SWK2_LOXSC</name>
<proteinExistence type="predicted"/>
<accession>A0ABD0SWK2</accession>
<dbReference type="InterPro" id="IPR036361">
    <property type="entry name" value="SAP_dom_sf"/>
</dbReference>
<evidence type="ECO:0008006" key="5">
    <source>
        <dbReference type="Google" id="ProtNLM"/>
    </source>
</evidence>